<dbReference type="PANTHER" id="PTHR11748:SF114">
    <property type="entry name" value="ARYL-ALCOHOL OXIDASE VANILLYL-ALCOHOL OXIDASE (AFU_ORTHOLOGUE AFUA_3G09500)-RELATED"/>
    <property type="match status" value="1"/>
</dbReference>
<name>A0A9P5GDR2_PENCR</name>
<dbReference type="GO" id="GO:0004458">
    <property type="term" value="F:D-lactate dehydrogenase (cytochrome) activity"/>
    <property type="evidence" value="ECO:0007669"/>
    <property type="project" value="TreeGrafter"/>
</dbReference>
<dbReference type="Pfam" id="PF01565">
    <property type="entry name" value="FAD_binding_4"/>
    <property type="match status" value="1"/>
</dbReference>
<dbReference type="SUPFAM" id="SSF56176">
    <property type="entry name" value="FAD-binding/transporter-associated domain-like"/>
    <property type="match status" value="1"/>
</dbReference>
<comment type="caution">
    <text evidence="4">The sequence shown here is derived from an EMBL/GenBank/DDBJ whole genome shotgun (WGS) entry which is preliminary data.</text>
</comment>
<dbReference type="GO" id="GO:0071949">
    <property type="term" value="F:FAD binding"/>
    <property type="evidence" value="ECO:0007669"/>
    <property type="project" value="InterPro"/>
</dbReference>
<sequence>MAPYSFQPVTISHNPGENEATTVILKLWYNKAELEQIIENLPPGLTINCWTIVLSKLKGVVGMENVVKRRSSACAVGPTTVEEIQKILAIANEYKLPLWAVSRGKNLGYGDPHKRVKGSIIVDLQKMNKILDVNKKFSYYTVEPGVTFFQLFQEIQAQKKHIWCSSPSLGWGIVVRIALDRGWGYTHNGDHSNQICGIEVVLPGGTLVRTGMGAHDNSVSGPLFRGGYGPTYDSMFSQSNFGIVTKMTIWASPAPEGFMQVHLSVPEERDLAPMVDILRELLLREKIQNHPVIGNVIRQINKHGLRKDFWNEDTSILYHRIKEIQKDLRLGFWDATFALYGPKEMMEYNLKQIQEAFKPIKGHVLKETAHYPEPSQKYVNALDVPYDLQTGNPGLRPIRSIEYRGLDGGHISFSPVLPSDGKAALDFHYKAQKICEKHGYDFVAGLHMNLRHMTYINMIHFDCNSQKDKDSANALFVDMVRAARETGYGEYRAHIEHMDLVAEQYDYGGGALMRLNERIRIR</sequence>
<protein>
    <recommendedName>
        <fullName evidence="3">FAD-binding PCMH-type domain-containing protein</fullName>
    </recommendedName>
</protein>
<dbReference type="Gene3D" id="3.40.462.10">
    <property type="entry name" value="FAD-linked oxidases, C-terminal domain"/>
    <property type="match status" value="1"/>
</dbReference>
<dbReference type="SUPFAM" id="SSF55103">
    <property type="entry name" value="FAD-linked oxidases, C-terminal domain"/>
    <property type="match status" value="1"/>
</dbReference>
<reference evidence="4" key="1">
    <citation type="submission" date="2020-02" db="EMBL/GenBank/DDBJ databases">
        <authorList>
            <person name="Lichtner F.J."/>
        </authorList>
    </citation>
    <scope>NUCLEOTIDE SEQUENCE</scope>
    <source>
        <strain evidence="4">G10</strain>
    </source>
</reference>
<evidence type="ECO:0000259" key="3">
    <source>
        <dbReference type="PROSITE" id="PS51387"/>
    </source>
</evidence>
<evidence type="ECO:0000256" key="2">
    <source>
        <dbReference type="ARBA" id="ARBA00022827"/>
    </source>
</evidence>
<dbReference type="InterPro" id="IPR036318">
    <property type="entry name" value="FAD-bd_PCMH-like_sf"/>
</dbReference>
<dbReference type="Gene3D" id="3.30.43.10">
    <property type="entry name" value="Uridine Diphospho-n-acetylenolpyruvylglucosamine Reductase, domain 2"/>
    <property type="match status" value="1"/>
</dbReference>
<keyword evidence="1" id="KW-0285">Flavoprotein</keyword>
<dbReference type="Gene3D" id="3.30.465.10">
    <property type="match status" value="1"/>
</dbReference>
<dbReference type="InterPro" id="IPR016171">
    <property type="entry name" value="Vanillyl_alc_oxidase_C-sub2"/>
</dbReference>
<dbReference type="InterPro" id="IPR016167">
    <property type="entry name" value="FAD-bd_PCMH_sub1"/>
</dbReference>
<evidence type="ECO:0000256" key="1">
    <source>
        <dbReference type="ARBA" id="ARBA00022630"/>
    </source>
</evidence>
<dbReference type="AlphaFoldDB" id="A0A9P5GDR2"/>
<evidence type="ECO:0000313" key="5">
    <source>
        <dbReference type="Proteomes" id="UP000701341"/>
    </source>
</evidence>
<dbReference type="InterPro" id="IPR006094">
    <property type="entry name" value="Oxid_FAD_bind_N"/>
</dbReference>
<feature type="domain" description="FAD-binding PCMH-type" evidence="3">
    <location>
        <begin position="68"/>
        <end position="254"/>
    </location>
</feature>
<accession>A0A9P5GDR2</accession>
<keyword evidence="5" id="KW-1185">Reference proteome</keyword>
<dbReference type="InterPro" id="IPR016164">
    <property type="entry name" value="FAD-linked_Oxase-like_C"/>
</dbReference>
<keyword evidence="2" id="KW-0274">FAD</keyword>
<evidence type="ECO:0000313" key="4">
    <source>
        <dbReference type="EMBL" id="KAF7516026.1"/>
    </source>
</evidence>
<dbReference type="GO" id="GO:0005739">
    <property type="term" value="C:mitochondrion"/>
    <property type="evidence" value="ECO:0007669"/>
    <property type="project" value="TreeGrafter"/>
</dbReference>
<dbReference type="Proteomes" id="UP000701341">
    <property type="component" value="Unassembled WGS sequence"/>
</dbReference>
<dbReference type="PROSITE" id="PS51387">
    <property type="entry name" value="FAD_PCMH"/>
    <property type="match status" value="1"/>
</dbReference>
<dbReference type="GO" id="GO:1903457">
    <property type="term" value="P:lactate catabolic process"/>
    <property type="evidence" value="ECO:0007669"/>
    <property type="project" value="TreeGrafter"/>
</dbReference>
<dbReference type="PANTHER" id="PTHR11748">
    <property type="entry name" value="D-LACTATE DEHYDROGENASE"/>
    <property type="match status" value="1"/>
</dbReference>
<dbReference type="Gene3D" id="1.10.45.10">
    <property type="entry name" value="Vanillyl-alcohol Oxidase, Chain A, domain 4"/>
    <property type="match status" value="1"/>
</dbReference>
<dbReference type="InterPro" id="IPR016166">
    <property type="entry name" value="FAD-bd_PCMH"/>
</dbReference>
<dbReference type="InterPro" id="IPR016170">
    <property type="entry name" value="Cytok_DH_C_sf"/>
</dbReference>
<proteinExistence type="predicted"/>
<dbReference type="GO" id="GO:0008720">
    <property type="term" value="F:D-lactate dehydrogenase (NAD+) activity"/>
    <property type="evidence" value="ECO:0007669"/>
    <property type="project" value="TreeGrafter"/>
</dbReference>
<dbReference type="InterPro" id="IPR016169">
    <property type="entry name" value="FAD-bd_PCMH_sub2"/>
</dbReference>
<gene>
    <name evidence="4" type="ORF">PCG10_002625</name>
</gene>
<dbReference type="EMBL" id="JAAOZQ010000150">
    <property type="protein sequence ID" value="KAF7516026.1"/>
    <property type="molecule type" value="Genomic_DNA"/>
</dbReference>
<organism evidence="4 5">
    <name type="scientific">Penicillium crustosum</name>
    <name type="common">Blue mold fungus</name>
    <dbReference type="NCBI Taxonomy" id="36656"/>
    <lineage>
        <taxon>Eukaryota</taxon>
        <taxon>Fungi</taxon>
        <taxon>Dikarya</taxon>
        <taxon>Ascomycota</taxon>
        <taxon>Pezizomycotina</taxon>
        <taxon>Eurotiomycetes</taxon>
        <taxon>Eurotiomycetidae</taxon>
        <taxon>Eurotiales</taxon>
        <taxon>Aspergillaceae</taxon>
        <taxon>Penicillium</taxon>
    </lineage>
</organism>